<dbReference type="EMBL" id="BARU01038917">
    <property type="protein sequence ID" value="GAH88982.1"/>
    <property type="molecule type" value="Genomic_DNA"/>
</dbReference>
<evidence type="ECO:0000313" key="1">
    <source>
        <dbReference type="EMBL" id="GAH88982.1"/>
    </source>
</evidence>
<gene>
    <name evidence="1" type="ORF">S03H2_60400</name>
</gene>
<reference evidence="1" key="1">
    <citation type="journal article" date="2014" name="Front. Microbiol.">
        <title>High frequency of phylogenetically diverse reductive dehalogenase-homologous genes in deep subseafloor sedimentary metagenomes.</title>
        <authorList>
            <person name="Kawai M."/>
            <person name="Futagami T."/>
            <person name="Toyoda A."/>
            <person name="Takaki Y."/>
            <person name="Nishi S."/>
            <person name="Hori S."/>
            <person name="Arai W."/>
            <person name="Tsubouchi T."/>
            <person name="Morono Y."/>
            <person name="Uchiyama I."/>
            <person name="Ito T."/>
            <person name="Fujiyama A."/>
            <person name="Inagaki F."/>
            <person name="Takami H."/>
        </authorList>
    </citation>
    <scope>NUCLEOTIDE SEQUENCE</scope>
    <source>
        <strain evidence="1">Expedition CK06-06</strain>
    </source>
</reference>
<comment type="caution">
    <text evidence="1">The sequence shown here is derived from an EMBL/GenBank/DDBJ whole genome shotgun (WGS) entry which is preliminary data.</text>
</comment>
<name>X1J4U6_9ZZZZ</name>
<feature type="non-terminal residue" evidence="1">
    <location>
        <position position="31"/>
    </location>
</feature>
<protein>
    <submittedName>
        <fullName evidence="1">Uncharacterized protein</fullName>
    </submittedName>
</protein>
<organism evidence="1">
    <name type="scientific">marine sediment metagenome</name>
    <dbReference type="NCBI Taxonomy" id="412755"/>
    <lineage>
        <taxon>unclassified sequences</taxon>
        <taxon>metagenomes</taxon>
        <taxon>ecological metagenomes</taxon>
    </lineage>
</organism>
<proteinExistence type="predicted"/>
<sequence length="31" mass="3760">MEDSKNIENIDNDIKKLKMEKKKIKQAQDRK</sequence>
<dbReference type="AlphaFoldDB" id="X1J4U6"/>
<accession>X1J4U6</accession>